<feature type="transmembrane region" description="Helical" evidence="5">
    <location>
        <begin position="435"/>
        <end position="456"/>
    </location>
</feature>
<feature type="transmembrane region" description="Helical" evidence="5">
    <location>
        <begin position="361"/>
        <end position="385"/>
    </location>
</feature>
<dbReference type="PROSITE" id="PS50850">
    <property type="entry name" value="MFS"/>
    <property type="match status" value="1"/>
</dbReference>
<feature type="transmembrane region" description="Helical" evidence="5">
    <location>
        <begin position="32"/>
        <end position="53"/>
    </location>
</feature>
<sequence length="465" mass="50912">MVKIRYFYNLIKLTQYNGEIMTKSTKLDFKEYRLLVFLIIGLGYLLVFFHRVAPAVVALDMMSDLKAGAVLIGFLASGYFYPYAIMQLPTGILSDSWGPRKTITFFFLIAAVGSVILGLSIDISSAILGRVLVGLGASTLYVCALKILSQWYKGEEFATMTGFLIAIGGVGLLVSTIPLALLSNAVGWRMPFILTGVITLMLALLVWVFVRNSPEDLGMPAVVTNNISKDPNIPLLGMPAVVKNSPQNKKKVPLLKSVIKVLSLKYYWPVSIWMFCTMAIYLAFGGLWGGPYLIQIYGMTKVEASRVLSMIAVGMIIGSPLMGILSDRIIKRRKIVVNVSSVLLLIIMAFLYFSISSISTMGLYLICFGLGIFSVGVIAIGYALIKDLFPIEIAGTSTGIANFFPFLMGALYQPLMGYILELNGKLGDSYTATGYQNAFLVLFISSIIACIASFFIKENSSKPLR</sequence>
<organism evidence="7 8">
    <name type="scientific">Candidatus Methanofastidiosum methylothiophilum</name>
    <dbReference type="NCBI Taxonomy" id="1705564"/>
    <lineage>
        <taxon>Archaea</taxon>
        <taxon>Methanobacteriati</taxon>
        <taxon>Methanobacteriota</taxon>
        <taxon>Stenosarchaea group</taxon>
        <taxon>Candidatus Methanofastidiosia</taxon>
        <taxon>Candidatus Methanofastidiosales</taxon>
        <taxon>Candidatus Methanofastidiosaceae</taxon>
        <taxon>Candidatus Methanofastidiosum</taxon>
    </lineage>
</organism>
<proteinExistence type="predicted"/>
<feature type="transmembrane region" description="Helical" evidence="5">
    <location>
        <begin position="65"/>
        <end position="82"/>
    </location>
</feature>
<feature type="transmembrane region" description="Helical" evidence="5">
    <location>
        <begin position="127"/>
        <end position="148"/>
    </location>
</feature>
<dbReference type="Proteomes" id="UP000075578">
    <property type="component" value="Unassembled WGS sequence"/>
</dbReference>
<dbReference type="InterPro" id="IPR020846">
    <property type="entry name" value="MFS_dom"/>
</dbReference>
<comment type="caution">
    <text evidence="7">The sequence shown here is derived from an EMBL/GenBank/DDBJ whole genome shotgun (WGS) entry which is preliminary data.</text>
</comment>
<evidence type="ECO:0000256" key="2">
    <source>
        <dbReference type="ARBA" id="ARBA00022692"/>
    </source>
</evidence>
<feature type="domain" description="Major facilitator superfamily (MFS) profile" evidence="6">
    <location>
        <begin position="36"/>
        <end position="461"/>
    </location>
</feature>
<accession>A0A150J8A6</accession>
<dbReference type="PANTHER" id="PTHR43826:SF3">
    <property type="entry name" value="GLUCOSE-6-PHOSPHATE EXCHANGER SLC37A4"/>
    <property type="match status" value="1"/>
</dbReference>
<feature type="transmembrane region" description="Helical" evidence="5">
    <location>
        <begin position="188"/>
        <end position="210"/>
    </location>
</feature>
<dbReference type="GO" id="GO:0035435">
    <property type="term" value="P:phosphate ion transmembrane transport"/>
    <property type="evidence" value="ECO:0007669"/>
    <property type="project" value="TreeGrafter"/>
</dbReference>
<feature type="transmembrane region" description="Helical" evidence="5">
    <location>
        <begin position="304"/>
        <end position="323"/>
    </location>
</feature>
<dbReference type="EMBL" id="LNGD01000013">
    <property type="protein sequence ID" value="KYC53449.1"/>
    <property type="molecule type" value="Genomic_DNA"/>
</dbReference>
<dbReference type="PANTHER" id="PTHR43826">
    <property type="entry name" value="GLUCOSE-6-PHOSPHATE EXCHANGER SLC37A4"/>
    <property type="match status" value="1"/>
</dbReference>
<name>A0A150J8A6_9EURY</name>
<dbReference type="AlphaFoldDB" id="A0A150J8A6"/>
<evidence type="ECO:0000256" key="5">
    <source>
        <dbReference type="SAM" id="Phobius"/>
    </source>
</evidence>
<protein>
    <submittedName>
        <fullName evidence="7">Regulatory protein UhpC</fullName>
    </submittedName>
</protein>
<dbReference type="Pfam" id="PF07690">
    <property type="entry name" value="MFS_1"/>
    <property type="match status" value="1"/>
</dbReference>
<feature type="transmembrane region" description="Helical" evidence="5">
    <location>
        <begin position="397"/>
        <end position="415"/>
    </location>
</feature>
<dbReference type="PIRSF" id="PIRSF002808">
    <property type="entry name" value="Hexose_phosphate_transp"/>
    <property type="match status" value="1"/>
</dbReference>
<evidence type="ECO:0000313" key="8">
    <source>
        <dbReference type="Proteomes" id="UP000075578"/>
    </source>
</evidence>
<evidence type="ECO:0000256" key="3">
    <source>
        <dbReference type="ARBA" id="ARBA00022989"/>
    </source>
</evidence>
<evidence type="ECO:0000256" key="1">
    <source>
        <dbReference type="ARBA" id="ARBA00004127"/>
    </source>
</evidence>
<comment type="subcellular location">
    <subcellularLocation>
        <location evidence="1">Endomembrane system</location>
        <topology evidence="1">Multi-pass membrane protein</topology>
    </subcellularLocation>
</comment>
<keyword evidence="3 5" id="KW-1133">Transmembrane helix</keyword>
<evidence type="ECO:0000259" key="6">
    <source>
        <dbReference type="PROSITE" id="PS50850"/>
    </source>
</evidence>
<dbReference type="Gene3D" id="1.20.1250.20">
    <property type="entry name" value="MFS general substrate transporter like domains"/>
    <property type="match status" value="2"/>
</dbReference>
<feature type="transmembrane region" description="Helical" evidence="5">
    <location>
        <begin position="335"/>
        <end position="355"/>
    </location>
</feature>
<feature type="transmembrane region" description="Helical" evidence="5">
    <location>
        <begin position="103"/>
        <end position="121"/>
    </location>
</feature>
<dbReference type="GO" id="GO:0061513">
    <property type="term" value="F:glucose 6-phosphate:phosphate antiporter activity"/>
    <property type="evidence" value="ECO:0007669"/>
    <property type="project" value="TreeGrafter"/>
</dbReference>
<feature type="transmembrane region" description="Helical" evidence="5">
    <location>
        <begin position="160"/>
        <end position="182"/>
    </location>
</feature>
<reference evidence="7 8" key="1">
    <citation type="journal article" date="2016" name="ISME J.">
        <title>Chasing the elusive Euryarchaeota class WSA2: genomes reveal a uniquely fastidious methyl-reducing methanogen.</title>
        <authorList>
            <person name="Nobu M.K."/>
            <person name="Narihiro T."/>
            <person name="Kuroda K."/>
            <person name="Mei R."/>
            <person name="Liu W.T."/>
        </authorList>
    </citation>
    <scope>NUCLEOTIDE SEQUENCE [LARGE SCALE GENOMIC DNA]</scope>
    <source>
        <strain evidence="7">U1lsi0528_Bin089</strain>
    </source>
</reference>
<evidence type="ECO:0000313" key="7">
    <source>
        <dbReference type="EMBL" id="KYC53449.1"/>
    </source>
</evidence>
<keyword evidence="2 5" id="KW-0812">Transmembrane</keyword>
<dbReference type="SUPFAM" id="SSF103473">
    <property type="entry name" value="MFS general substrate transporter"/>
    <property type="match status" value="1"/>
</dbReference>
<evidence type="ECO:0000256" key="4">
    <source>
        <dbReference type="ARBA" id="ARBA00023136"/>
    </source>
</evidence>
<dbReference type="InterPro" id="IPR036259">
    <property type="entry name" value="MFS_trans_sf"/>
</dbReference>
<dbReference type="GO" id="GO:0016020">
    <property type="term" value="C:membrane"/>
    <property type="evidence" value="ECO:0007669"/>
    <property type="project" value="InterPro"/>
</dbReference>
<feature type="transmembrane region" description="Helical" evidence="5">
    <location>
        <begin position="266"/>
        <end position="284"/>
    </location>
</feature>
<gene>
    <name evidence="7" type="ORF">AMQ74_00402</name>
</gene>
<keyword evidence="4 5" id="KW-0472">Membrane</keyword>
<dbReference type="InterPro" id="IPR011701">
    <property type="entry name" value="MFS"/>
</dbReference>
<dbReference type="InterPro" id="IPR000849">
    <property type="entry name" value="Sugar_P_transporter"/>
</dbReference>
<dbReference type="InterPro" id="IPR051337">
    <property type="entry name" value="OPA_Antiporter"/>
</dbReference>
<dbReference type="GO" id="GO:0012505">
    <property type="term" value="C:endomembrane system"/>
    <property type="evidence" value="ECO:0007669"/>
    <property type="project" value="UniProtKB-SubCell"/>
</dbReference>